<dbReference type="EMBL" id="JAZHXI010000021">
    <property type="protein sequence ID" value="KAL2060571.1"/>
    <property type="molecule type" value="Genomic_DNA"/>
</dbReference>
<sequence length="156" mass="16647">MPPFTADPSSTSPLSDPRASSNTLNVMELANKNGNILKIVAVQGPEDVVHTLSDANAGRNEKEALSLFRESLAEEDEEGERREIGAVEDGAEGAGKRGGGEKGDRGTMRESKVLLGKEDGSLVMVLDKRIDRTAKDADKTAATTPIERKRLTTGNL</sequence>
<feature type="region of interest" description="Disordered" evidence="1">
    <location>
        <begin position="1"/>
        <end position="22"/>
    </location>
</feature>
<feature type="region of interest" description="Disordered" evidence="1">
    <location>
        <begin position="71"/>
        <end position="114"/>
    </location>
</feature>
<proteinExistence type="predicted"/>
<name>A0ABR4BTZ1_9HELO</name>
<organism evidence="2 3">
    <name type="scientific">Oculimacula yallundae</name>
    <dbReference type="NCBI Taxonomy" id="86028"/>
    <lineage>
        <taxon>Eukaryota</taxon>
        <taxon>Fungi</taxon>
        <taxon>Dikarya</taxon>
        <taxon>Ascomycota</taxon>
        <taxon>Pezizomycotina</taxon>
        <taxon>Leotiomycetes</taxon>
        <taxon>Helotiales</taxon>
        <taxon>Ploettnerulaceae</taxon>
        <taxon>Oculimacula</taxon>
    </lineage>
</organism>
<keyword evidence="3" id="KW-1185">Reference proteome</keyword>
<dbReference type="Proteomes" id="UP001595075">
    <property type="component" value="Unassembled WGS sequence"/>
</dbReference>
<accession>A0ABR4BTZ1</accession>
<feature type="compositionally biased region" description="Polar residues" evidence="1">
    <location>
        <begin position="7"/>
        <end position="22"/>
    </location>
</feature>
<protein>
    <submittedName>
        <fullName evidence="2">Uncharacterized protein</fullName>
    </submittedName>
</protein>
<evidence type="ECO:0000313" key="2">
    <source>
        <dbReference type="EMBL" id="KAL2060571.1"/>
    </source>
</evidence>
<gene>
    <name evidence="2" type="ORF">VTL71DRAFT_9212</name>
</gene>
<reference evidence="2 3" key="1">
    <citation type="journal article" date="2024" name="Commun. Biol.">
        <title>Comparative genomic analysis of thermophilic fungi reveals convergent evolutionary adaptations and gene losses.</title>
        <authorList>
            <person name="Steindorff A.S."/>
            <person name="Aguilar-Pontes M.V."/>
            <person name="Robinson A.J."/>
            <person name="Andreopoulos B."/>
            <person name="LaButti K."/>
            <person name="Kuo A."/>
            <person name="Mondo S."/>
            <person name="Riley R."/>
            <person name="Otillar R."/>
            <person name="Haridas S."/>
            <person name="Lipzen A."/>
            <person name="Grimwood J."/>
            <person name="Schmutz J."/>
            <person name="Clum A."/>
            <person name="Reid I.D."/>
            <person name="Moisan M.C."/>
            <person name="Butler G."/>
            <person name="Nguyen T.T.M."/>
            <person name="Dewar K."/>
            <person name="Conant G."/>
            <person name="Drula E."/>
            <person name="Henrissat B."/>
            <person name="Hansel C."/>
            <person name="Singer S."/>
            <person name="Hutchinson M.I."/>
            <person name="de Vries R.P."/>
            <person name="Natvig D.O."/>
            <person name="Powell A.J."/>
            <person name="Tsang A."/>
            <person name="Grigoriev I.V."/>
        </authorList>
    </citation>
    <scope>NUCLEOTIDE SEQUENCE [LARGE SCALE GENOMIC DNA]</scope>
    <source>
        <strain evidence="2 3">CBS 494.80</strain>
    </source>
</reference>
<comment type="caution">
    <text evidence="2">The sequence shown here is derived from an EMBL/GenBank/DDBJ whole genome shotgun (WGS) entry which is preliminary data.</text>
</comment>
<feature type="compositionally biased region" description="Basic and acidic residues" evidence="1">
    <location>
        <begin position="94"/>
        <end position="114"/>
    </location>
</feature>
<evidence type="ECO:0000256" key="1">
    <source>
        <dbReference type="SAM" id="MobiDB-lite"/>
    </source>
</evidence>
<evidence type="ECO:0000313" key="3">
    <source>
        <dbReference type="Proteomes" id="UP001595075"/>
    </source>
</evidence>
<feature type="region of interest" description="Disordered" evidence="1">
    <location>
        <begin position="133"/>
        <end position="156"/>
    </location>
</feature>